<gene>
    <name evidence="5" type="ORF">JCM19235_3748</name>
</gene>
<evidence type="ECO:0000313" key="6">
    <source>
        <dbReference type="Proteomes" id="UP000029228"/>
    </source>
</evidence>
<evidence type="ECO:0000256" key="3">
    <source>
        <dbReference type="ARBA" id="ARBA00023163"/>
    </source>
</evidence>
<sequence>MTALEIPVSLLDFPVQVSSPKRSTTLTVTESLSFKEQFTLAITPYLSMGKLPIKLAAEILRLNVRTLQRRLSAENIIYKPFIEQLVFDEVKRRLCETEESITQLANRYGYSDSAHFTRSFKRIAGVTPSAYRSKYQK</sequence>
<feature type="domain" description="HTH araC/xylS-type" evidence="4">
    <location>
        <begin position="36"/>
        <end position="134"/>
    </location>
</feature>
<dbReference type="PANTHER" id="PTHR47894:SF4">
    <property type="entry name" value="HTH-TYPE TRANSCRIPTIONAL REGULATOR GADX"/>
    <property type="match status" value="1"/>
</dbReference>
<dbReference type="SMART" id="SM00342">
    <property type="entry name" value="HTH_ARAC"/>
    <property type="match status" value="1"/>
</dbReference>
<keyword evidence="2" id="KW-0238">DNA-binding</keyword>
<dbReference type="InterPro" id="IPR009057">
    <property type="entry name" value="Homeodomain-like_sf"/>
</dbReference>
<proteinExistence type="predicted"/>
<dbReference type="PRINTS" id="PR00032">
    <property type="entry name" value="HTHARAC"/>
</dbReference>
<dbReference type="GO" id="GO:0000976">
    <property type="term" value="F:transcription cis-regulatory region binding"/>
    <property type="evidence" value="ECO:0007669"/>
    <property type="project" value="TreeGrafter"/>
</dbReference>
<dbReference type="SUPFAM" id="SSF46689">
    <property type="entry name" value="Homeodomain-like"/>
    <property type="match status" value="1"/>
</dbReference>
<dbReference type="Gene3D" id="1.10.10.60">
    <property type="entry name" value="Homeodomain-like"/>
    <property type="match status" value="1"/>
</dbReference>
<dbReference type="EMBL" id="BBMR01000006">
    <property type="protein sequence ID" value="GAL20746.1"/>
    <property type="molecule type" value="Genomic_DNA"/>
</dbReference>
<dbReference type="PROSITE" id="PS01124">
    <property type="entry name" value="HTH_ARAC_FAMILY_2"/>
    <property type="match status" value="1"/>
</dbReference>
<comment type="caution">
    <text evidence="5">The sequence shown here is derived from an EMBL/GenBank/DDBJ whole genome shotgun (WGS) entry which is preliminary data.</text>
</comment>
<dbReference type="AlphaFoldDB" id="A0A090RZM0"/>
<dbReference type="Pfam" id="PF12833">
    <property type="entry name" value="HTH_18"/>
    <property type="match status" value="1"/>
</dbReference>
<keyword evidence="3" id="KW-0804">Transcription</keyword>
<accession>A0A090RZM0</accession>
<evidence type="ECO:0000256" key="1">
    <source>
        <dbReference type="ARBA" id="ARBA00023015"/>
    </source>
</evidence>
<dbReference type="GO" id="GO:0003700">
    <property type="term" value="F:DNA-binding transcription factor activity"/>
    <property type="evidence" value="ECO:0007669"/>
    <property type="project" value="InterPro"/>
</dbReference>
<keyword evidence="6" id="KW-1185">Reference proteome</keyword>
<reference evidence="5 6" key="1">
    <citation type="submission" date="2014-09" db="EMBL/GenBank/DDBJ databases">
        <title>Vibrio maritimus JCM 19235. (C45) whole genome shotgun sequence.</title>
        <authorList>
            <person name="Sawabe T."/>
            <person name="Meirelles P."/>
            <person name="Nakanishi M."/>
            <person name="Sayaka M."/>
            <person name="Hattori M."/>
            <person name="Ohkuma M."/>
        </authorList>
    </citation>
    <scope>NUCLEOTIDE SEQUENCE [LARGE SCALE GENOMIC DNA]</scope>
    <source>
        <strain evidence="6">JCM19235</strain>
    </source>
</reference>
<dbReference type="STRING" id="990268.JCM19235_3748"/>
<dbReference type="GO" id="GO:0005829">
    <property type="term" value="C:cytosol"/>
    <property type="evidence" value="ECO:0007669"/>
    <property type="project" value="TreeGrafter"/>
</dbReference>
<organism evidence="5 6">
    <name type="scientific">Vibrio maritimus</name>
    <dbReference type="NCBI Taxonomy" id="990268"/>
    <lineage>
        <taxon>Bacteria</taxon>
        <taxon>Pseudomonadati</taxon>
        <taxon>Pseudomonadota</taxon>
        <taxon>Gammaproteobacteria</taxon>
        <taxon>Vibrionales</taxon>
        <taxon>Vibrionaceae</taxon>
        <taxon>Vibrio</taxon>
    </lineage>
</organism>
<keyword evidence="1" id="KW-0805">Transcription regulation</keyword>
<evidence type="ECO:0000259" key="4">
    <source>
        <dbReference type="PROSITE" id="PS01124"/>
    </source>
</evidence>
<evidence type="ECO:0000256" key="2">
    <source>
        <dbReference type="ARBA" id="ARBA00023125"/>
    </source>
</evidence>
<name>A0A090RZM0_9VIBR</name>
<dbReference type="InterPro" id="IPR020449">
    <property type="entry name" value="Tscrpt_reg_AraC-type_HTH"/>
</dbReference>
<dbReference type="PANTHER" id="PTHR47894">
    <property type="entry name" value="HTH-TYPE TRANSCRIPTIONAL REGULATOR GADX"/>
    <property type="match status" value="1"/>
</dbReference>
<protein>
    <submittedName>
        <fullName evidence="5">Transcriptional regulator AraC family</fullName>
    </submittedName>
</protein>
<dbReference type="Proteomes" id="UP000029228">
    <property type="component" value="Unassembled WGS sequence"/>
</dbReference>
<dbReference type="InterPro" id="IPR018060">
    <property type="entry name" value="HTH_AraC"/>
</dbReference>
<evidence type="ECO:0000313" key="5">
    <source>
        <dbReference type="EMBL" id="GAL20746.1"/>
    </source>
</evidence>